<gene>
    <name evidence="2" type="ORF">NDU88_005189</name>
</gene>
<feature type="region of interest" description="Disordered" evidence="1">
    <location>
        <begin position="54"/>
        <end position="74"/>
    </location>
</feature>
<dbReference type="AlphaFoldDB" id="A0AAV7NRI6"/>
<reference evidence="2" key="1">
    <citation type="journal article" date="2022" name="bioRxiv">
        <title>Sequencing and chromosome-scale assembly of the giantPleurodeles waltlgenome.</title>
        <authorList>
            <person name="Brown T."/>
            <person name="Elewa A."/>
            <person name="Iarovenko S."/>
            <person name="Subramanian E."/>
            <person name="Araus A.J."/>
            <person name="Petzold A."/>
            <person name="Susuki M."/>
            <person name="Suzuki K.-i.T."/>
            <person name="Hayashi T."/>
            <person name="Toyoda A."/>
            <person name="Oliveira C."/>
            <person name="Osipova E."/>
            <person name="Leigh N.D."/>
            <person name="Simon A."/>
            <person name="Yun M.H."/>
        </authorList>
    </citation>
    <scope>NUCLEOTIDE SEQUENCE</scope>
    <source>
        <strain evidence="2">20211129_DDA</strain>
        <tissue evidence="2">Liver</tissue>
    </source>
</reference>
<name>A0AAV7NRI6_PLEWA</name>
<protein>
    <submittedName>
        <fullName evidence="2">Uncharacterized protein</fullName>
    </submittedName>
</protein>
<dbReference type="EMBL" id="JANPWB010000012">
    <property type="protein sequence ID" value="KAJ1116988.1"/>
    <property type="molecule type" value="Genomic_DNA"/>
</dbReference>
<evidence type="ECO:0000313" key="2">
    <source>
        <dbReference type="EMBL" id="KAJ1116988.1"/>
    </source>
</evidence>
<keyword evidence="3" id="KW-1185">Reference proteome</keyword>
<evidence type="ECO:0000313" key="3">
    <source>
        <dbReference type="Proteomes" id="UP001066276"/>
    </source>
</evidence>
<comment type="caution">
    <text evidence="2">The sequence shown here is derived from an EMBL/GenBank/DDBJ whole genome shotgun (WGS) entry which is preliminary data.</text>
</comment>
<dbReference type="Proteomes" id="UP001066276">
    <property type="component" value="Chromosome 8"/>
</dbReference>
<accession>A0AAV7NRI6</accession>
<organism evidence="2 3">
    <name type="scientific">Pleurodeles waltl</name>
    <name type="common">Iberian ribbed newt</name>
    <dbReference type="NCBI Taxonomy" id="8319"/>
    <lineage>
        <taxon>Eukaryota</taxon>
        <taxon>Metazoa</taxon>
        <taxon>Chordata</taxon>
        <taxon>Craniata</taxon>
        <taxon>Vertebrata</taxon>
        <taxon>Euteleostomi</taxon>
        <taxon>Amphibia</taxon>
        <taxon>Batrachia</taxon>
        <taxon>Caudata</taxon>
        <taxon>Salamandroidea</taxon>
        <taxon>Salamandridae</taxon>
        <taxon>Pleurodelinae</taxon>
        <taxon>Pleurodeles</taxon>
    </lineage>
</organism>
<proteinExistence type="predicted"/>
<evidence type="ECO:0000256" key="1">
    <source>
        <dbReference type="SAM" id="MobiDB-lite"/>
    </source>
</evidence>
<sequence>MVIRASDPQQAIVLVKHHTEQRPLTPSHSVVCTASNAQSTQETYSVGLCQGASGAHLTDPRCRPSRQPVNAPSI</sequence>